<feature type="region of interest" description="Disordered" evidence="1">
    <location>
        <begin position="23"/>
        <end position="67"/>
    </location>
</feature>
<evidence type="ECO:0000256" key="1">
    <source>
        <dbReference type="SAM" id="MobiDB-lite"/>
    </source>
</evidence>
<gene>
    <name evidence="3" type="ORF">GCM10008023_08010</name>
</gene>
<accession>A0ABQ3LBJ8</accession>
<proteinExistence type="predicted"/>
<reference evidence="4" key="1">
    <citation type="journal article" date="2019" name="Int. J. Syst. Evol. Microbiol.">
        <title>The Global Catalogue of Microorganisms (GCM) 10K type strain sequencing project: providing services to taxonomists for standard genome sequencing and annotation.</title>
        <authorList>
            <consortium name="The Broad Institute Genomics Platform"/>
            <consortium name="The Broad Institute Genome Sequencing Center for Infectious Disease"/>
            <person name="Wu L."/>
            <person name="Ma J."/>
        </authorList>
    </citation>
    <scope>NUCLEOTIDE SEQUENCE [LARGE SCALE GENOMIC DNA]</scope>
    <source>
        <strain evidence="4">CGMCC 1.8957</strain>
    </source>
</reference>
<dbReference type="EMBL" id="BNAQ01000001">
    <property type="protein sequence ID" value="GHH10349.1"/>
    <property type="molecule type" value="Genomic_DNA"/>
</dbReference>
<evidence type="ECO:0000313" key="4">
    <source>
        <dbReference type="Proteomes" id="UP000652430"/>
    </source>
</evidence>
<protein>
    <submittedName>
        <fullName evidence="3">Uncharacterized protein</fullName>
    </submittedName>
</protein>
<keyword evidence="2" id="KW-0732">Signal</keyword>
<sequence>MRISRSKVAIAALAAALAIPALGQDKPESILPPGFGDPTPPPSAPRPRAAQPNRPDAAPTAARPAAPAAAPLVPAPLGLTPIGPGGPDAAPTPLATPVSTVAPPAATDFAAFVRADMPAYARRSLAQVGVVGPAQGAMATDAFGRANGRYLETLMRRLNPPVASRWVSIVLRRALLARVDTPRGVNGADFAAERAWLLVRMGESVAARAMVQAVDTEDYTPKMFVAAMQAALAAGDPAALCPAVEAGATLGAERGWILARAMCAGLSGMPAKVQPLLTQARRTRLAGGVDLLLAQKVAGTGQSGRQAVTIEWDDVSQLTAWRYGLATAAGVEIPATLLATGTPAVDGWRALAPTLAPNVRAAAAELAAARGILSSAALIDLYSAIDAGDDQSVAEAGIARDLRASYDASSVAGRADALKRLWDEPKTDEGRYARLVLTAGAAARLPQSLEKPDIDRIVASILSAGLDPRAMRWREKAERGSTAWAMLTLVDPAEPVASYDEVSAYAGANDSDGLKRRMFFAGLAGLGRMSASEIERGARTLGVRVGREDSWTRALKTAVVDREPGTVALLSAVGMQTRAWRGVSPEALYHIVTALRAVGLPGEAKMVAVEAMSRL</sequence>
<comment type="caution">
    <text evidence="3">The sequence shown here is derived from an EMBL/GenBank/DDBJ whole genome shotgun (WGS) entry which is preliminary data.</text>
</comment>
<evidence type="ECO:0000313" key="3">
    <source>
        <dbReference type="EMBL" id="GHH10349.1"/>
    </source>
</evidence>
<organism evidence="3 4">
    <name type="scientific">Sphingomonas glacialis</name>
    <dbReference type="NCBI Taxonomy" id="658225"/>
    <lineage>
        <taxon>Bacteria</taxon>
        <taxon>Pseudomonadati</taxon>
        <taxon>Pseudomonadota</taxon>
        <taxon>Alphaproteobacteria</taxon>
        <taxon>Sphingomonadales</taxon>
        <taxon>Sphingomonadaceae</taxon>
        <taxon>Sphingomonas</taxon>
    </lineage>
</organism>
<feature type="signal peptide" evidence="2">
    <location>
        <begin position="1"/>
        <end position="23"/>
    </location>
</feature>
<feature type="chain" id="PRO_5046101543" evidence="2">
    <location>
        <begin position="24"/>
        <end position="615"/>
    </location>
</feature>
<name>A0ABQ3LBJ8_9SPHN</name>
<dbReference type="Proteomes" id="UP000652430">
    <property type="component" value="Unassembled WGS sequence"/>
</dbReference>
<feature type="region of interest" description="Disordered" evidence="1">
    <location>
        <begin position="77"/>
        <end position="96"/>
    </location>
</feature>
<evidence type="ECO:0000256" key="2">
    <source>
        <dbReference type="SAM" id="SignalP"/>
    </source>
</evidence>
<keyword evidence="4" id="KW-1185">Reference proteome</keyword>
<feature type="compositionally biased region" description="Low complexity" evidence="1">
    <location>
        <begin position="46"/>
        <end position="67"/>
    </location>
</feature>
<dbReference type="RefSeq" id="WP_189675188.1">
    <property type="nucleotide sequence ID" value="NZ_BNAQ01000001.1"/>
</dbReference>